<sequence length="235" mass="27086">MQKETEIILPTKETTPTSENTPTRRTKASAARRLSIENPKPTKTPLTTPSTNVNPTATIQEPTNETPKKTPEIQEKAVDDDGKKRKKTETESPRAITRGSAKKQQLDKKGKEPLKKRKRVEKPKNKEEERKKMDKKGKKKVKDDDEDYDIEEPQDKSVKKKKIERQFKSLRAKTTVKPLYEATKTLTPERKTKIREMGFGTLLDFPFEKIPGKLPYFVVKNLDTKKNESDVPKWV</sequence>
<protein>
    <submittedName>
        <fullName evidence="2">Uncharacterized protein</fullName>
    </submittedName>
</protein>
<feature type="compositionally biased region" description="Polar residues" evidence="1">
    <location>
        <begin position="50"/>
        <end position="65"/>
    </location>
</feature>
<comment type="caution">
    <text evidence="2">The sequence shown here is derived from an EMBL/GenBank/DDBJ whole genome shotgun (WGS) entry which is preliminary data.</text>
</comment>
<gene>
    <name evidence="2" type="ORF">Tco_1057647</name>
</gene>
<feature type="compositionally biased region" description="Basic and acidic residues" evidence="1">
    <location>
        <begin position="66"/>
        <end position="92"/>
    </location>
</feature>
<keyword evidence="3" id="KW-1185">Reference proteome</keyword>
<reference evidence="2" key="1">
    <citation type="journal article" date="2022" name="Int. J. Mol. Sci.">
        <title>Draft Genome of Tanacetum Coccineum: Genomic Comparison of Closely Related Tanacetum-Family Plants.</title>
        <authorList>
            <person name="Yamashiro T."/>
            <person name="Shiraishi A."/>
            <person name="Nakayama K."/>
            <person name="Satake H."/>
        </authorList>
    </citation>
    <scope>NUCLEOTIDE SEQUENCE</scope>
</reference>
<dbReference type="EMBL" id="BQNB010019250">
    <property type="protein sequence ID" value="GJT83305.1"/>
    <property type="molecule type" value="Genomic_DNA"/>
</dbReference>
<proteinExistence type="predicted"/>
<evidence type="ECO:0000313" key="3">
    <source>
        <dbReference type="Proteomes" id="UP001151760"/>
    </source>
</evidence>
<dbReference type="Proteomes" id="UP001151760">
    <property type="component" value="Unassembled WGS sequence"/>
</dbReference>
<feature type="compositionally biased region" description="Polar residues" evidence="1">
    <location>
        <begin position="12"/>
        <end position="23"/>
    </location>
</feature>
<feature type="compositionally biased region" description="Basic and acidic residues" evidence="1">
    <location>
        <begin position="122"/>
        <end position="132"/>
    </location>
</feature>
<reference evidence="2" key="2">
    <citation type="submission" date="2022-01" db="EMBL/GenBank/DDBJ databases">
        <authorList>
            <person name="Yamashiro T."/>
            <person name="Shiraishi A."/>
            <person name="Satake H."/>
            <person name="Nakayama K."/>
        </authorList>
    </citation>
    <scope>NUCLEOTIDE SEQUENCE</scope>
</reference>
<evidence type="ECO:0000313" key="2">
    <source>
        <dbReference type="EMBL" id="GJT83305.1"/>
    </source>
</evidence>
<feature type="region of interest" description="Disordered" evidence="1">
    <location>
        <begin position="1"/>
        <end position="161"/>
    </location>
</feature>
<feature type="compositionally biased region" description="Basic and acidic residues" evidence="1">
    <location>
        <begin position="104"/>
        <end position="113"/>
    </location>
</feature>
<name>A0ABQ5H6Q8_9ASTR</name>
<organism evidence="2 3">
    <name type="scientific">Tanacetum coccineum</name>
    <dbReference type="NCBI Taxonomy" id="301880"/>
    <lineage>
        <taxon>Eukaryota</taxon>
        <taxon>Viridiplantae</taxon>
        <taxon>Streptophyta</taxon>
        <taxon>Embryophyta</taxon>
        <taxon>Tracheophyta</taxon>
        <taxon>Spermatophyta</taxon>
        <taxon>Magnoliopsida</taxon>
        <taxon>eudicotyledons</taxon>
        <taxon>Gunneridae</taxon>
        <taxon>Pentapetalae</taxon>
        <taxon>asterids</taxon>
        <taxon>campanulids</taxon>
        <taxon>Asterales</taxon>
        <taxon>Asteraceae</taxon>
        <taxon>Asteroideae</taxon>
        <taxon>Anthemideae</taxon>
        <taxon>Anthemidinae</taxon>
        <taxon>Tanacetum</taxon>
    </lineage>
</organism>
<accession>A0ABQ5H6Q8</accession>
<evidence type="ECO:0000256" key="1">
    <source>
        <dbReference type="SAM" id="MobiDB-lite"/>
    </source>
</evidence>
<feature type="compositionally biased region" description="Low complexity" evidence="1">
    <location>
        <begin position="39"/>
        <end position="49"/>
    </location>
</feature>